<comment type="caution">
    <text evidence="1">The sequence shown here is derived from an EMBL/GenBank/DDBJ whole genome shotgun (WGS) entry which is preliminary data.</text>
</comment>
<dbReference type="OrthoDB" id="7387685at2759"/>
<evidence type="ECO:0000313" key="2">
    <source>
        <dbReference type="Proteomes" id="UP000770661"/>
    </source>
</evidence>
<protein>
    <submittedName>
        <fullName evidence="1">Uncharacterized protein</fullName>
    </submittedName>
</protein>
<keyword evidence="2" id="KW-1185">Reference proteome</keyword>
<dbReference type="Proteomes" id="UP000770661">
    <property type="component" value="Unassembled WGS sequence"/>
</dbReference>
<organism evidence="1 2">
    <name type="scientific">Chionoecetes opilio</name>
    <name type="common">Atlantic snow crab</name>
    <name type="synonym">Cancer opilio</name>
    <dbReference type="NCBI Taxonomy" id="41210"/>
    <lineage>
        <taxon>Eukaryota</taxon>
        <taxon>Metazoa</taxon>
        <taxon>Ecdysozoa</taxon>
        <taxon>Arthropoda</taxon>
        <taxon>Crustacea</taxon>
        <taxon>Multicrustacea</taxon>
        <taxon>Malacostraca</taxon>
        <taxon>Eumalacostraca</taxon>
        <taxon>Eucarida</taxon>
        <taxon>Decapoda</taxon>
        <taxon>Pleocyemata</taxon>
        <taxon>Brachyura</taxon>
        <taxon>Eubrachyura</taxon>
        <taxon>Majoidea</taxon>
        <taxon>Majidae</taxon>
        <taxon>Chionoecetes</taxon>
    </lineage>
</organism>
<sequence>MVTMLMKGADLKDQDCTVSQACLTASQIILFNCKKRARRDKQIPSSRSRHSLEIEPPLPLYIGLNLHTQTRSRKLVTQMHDLGLSVSYDRVPHLENHLATAVCKDMKRKGVVCPVQLRFQLFTVGALDNIDHNPSSTTATGSFHGTGISLFQFPTSSNMGQSQSEISLALLKNTPRTIDCLKTSPLFQLWHFGRKAWLCRGLRMTSDPSVDTLTRPATKRTNGWNMPFCSWKGRVGQGRCCCLVCLPRLL</sequence>
<dbReference type="PANTHER" id="PTHR47018">
    <property type="entry name" value="CXC DOMAIN-CONTAINING PROTEIN-RELATED"/>
    <property type="match status" value="1"/>
</dbReference>
<evidence type="ECO:0000313" key="1">
    <source>
        <dbReference type="EMBL" id="KAG0725677.1"/>
    </source>
</evidence>
<gene>
    <name evidence="1" type="ORF">GWK47_038125</name>
</gene>
<reference evidence="1" key="1">
    <citation type="submission" date="2020-07" db="EMBL/GenBank/DDBJ databases">
        <title>The High-quality genome of the commercially important snow crab, Chionoecetes opilio.</title>
        <authorList>
            <person name="Jeong J.-H."/>
            <person name="Ryu S."/>
        </authorList>
    </citation>
    <scope>NUCLEOTIDE SEQUENCE</scope>
    <source>
        <strain evidence="1">MADBK_172401_WGS</strain>
        <tissue evidence="1">Digestive gland</tissue>
    </source>
</reference>
<dbReference type="AlphaFoldDB" id="A0A8J4YED2"/>
<proteinExistence type="predicted"/>
<name>A0A8J4YED2_CHIOP</name>
<dbReference type="EMBL" id="JACEEZ010005375">
    <property type="protein sequence ID" value="KAG0725677.1"/>
    <property type="molecule type" value="Genomic_DNA"/>
</dbReference>
<accession>A0A8J4YED2</accession>